<feature type="transmembrane region" description="Helical" evidence="1">
    <location>
        <begin position="95"/>
        <end position="114"/>
    </location>
</feature>
<protein>
    <submittedName>
        <fullName evidence="2">Uncharacterized protein</fullName>
    </submittedName>
</protein>
<sequence length="237" mass="26348">MMKCDELQQRLDDYLDAELDAILVPMLEQHATSCESCSNLVNNAKLVKSGLKQLADKNSSMSDDFITKAFENVRQQYPEKASEPAVSKIGVKTSFVTAVAAGFALWAVLTTFILPDINSNNTVDVARINNTLNLIIDKTRVVRLAIDTPDEFDKVTLSVELPKHVELKGHKNKRKLSWDAKLAKGSNILRIPLKAISFGQGEFIARITHNGKVKTFKLFLQSKNPDLSHSNAIQLQV</sequence>
<accession>A0A3B1A8H0</accession>
<keyword evidence="1" id="KW-0472">Membrane</keyword>
<dbReference type="AlphaFoldDB" id="A0A3B1A8H0"/>
<organism evidence="2">
    <name type="scientific">hydrothermal vent metagenome</name>
    <dbReference type="NCBI Taxonomy" id="652676"/>
    <lineage>
        <taxon>unclassified sequences</taxon>
        <taxon>metagenomes</taxon>
        <taxon>ecological metagenomes</taxon>
    </lineage>
</organism>
<dbReference type="EMBL" id="UOFS01000034">
    <property type="protein sequence ID" value="VAW97860.1"/>
    <property type="molecule type" value="Genomic_DNA"/>
</dbReference>
<keyword evidence="1" id="KW-0812">Transmembrane</keyword>
<proteinExistence type="predicted"/>
<keyword evidence="1" id="KW-1133">Transmembrane helix</keyword>
<name>A0A3B1A8H0_9ZZZZ</name>
<gene>
    <name evidence="2" type="ORF">MNBD_GAMMA22-372</name>
</gene>
<evidence type="ECO:0000256" key="1">
    <source>
        <dbReference type="SAM" id="Phobius"/>
    </source>
</evidence>
<reference evidence="2" key="1">
    <citation type="submission" date="2018-06" db="EMBL/GenBank/DDBJ databases">
        <authorList>
            <person name="Zhirakovskaya E."/>
        </authorList>
    </citation>
    <scope>NUCLEOTIDE SEQUENCE</scope>
</reference>
<evidence type="ECO:0000313" key="2">
    <source>
        <dbReference type="EMBL" id="VAW97860.1"/>
    </source>
</evidence>